<feature type="region of interest" description="Disordered" evidence="1">
    <location>
        <begin position="127"/>
        <end position="154"/>
    </location>
</feature>
<dbReference type="AlphaFoldDB" id="A0AAD6TV02"/>
<evidence type="ECO:0000256" key="2">
    <source>
        <dbReference type="SAM" id="Phobius"/>
    </source>
</evidence>
<feature type="region of interest" description="Disordered" evidence="1">
    <location>
        <begin position="63"/>
        <end position="91"/>
    </location>
</feature>
<gene>
    <name evidence="3" type="ORF">B0H15DRAFT_863900</name>
</gene>
<feature type="region of interest" description="Disordered" evidence="1">
    <location>
        <begin position="169"/>
        <end position="193"/>
    </location>
</feature>
<keyword evidence="2" id="KW-1133">Transmembrane helix</keyword>
<protein>
    <submittedName>
        <fullName evidence="3">Uncharacterized protein</fullName>
    </submittedName>
</protein>
<dbReference type="Proteomes" id="UP001222325">
    <property type="component" value="Unassembled WGS sequence"/>
</dbReference>
<keyword evidence="2" id="KW-0472">Membrane</keyword>
<feature type="transmembrane region" description="Helical" evidence="2">
    <location>
        <begin position="12"/>
        <end position="29"/>
    </location>
</feature>
<sequence length="216" mass="24010">MGPQTVTYHSHLVIVVMGLSTTVLGSITYSRTCLHWPRSNTSTLFAALTHGPASTAHAALLRRPPSARCPRRRPRTRSTSSTARTRSPGRTHVAAATLRVLPREHPHPRPRLCPRPLDSTASAMPFRALPALSPPRNERPRPQTLTSDADTAAVPPPRTVYARLHATACIEPDSRQRRHARAPRTTRNERWETRCTTQATSQRSRRIALSALCDCY</sequence>
<evidence type="ECO:0000313" key="4">
    <source>
        <dbReference type="Proteomes" id="UP001222325"/>
    </source>
</evidence>
<evidence type="ECO:0000313" key="3">
    <source>
        <dbReference type="EMBL" id="KAJ7076466.1"/>
    </source>
</evidence>
<keyword evidence="4" id="KW-1185">Reference proteome</keyword>
<name>A0AAD6TV02_9AGAR</name>
<reference evidence="3" key="1">
    <citation type="submission" date="2023-03" db="EMBL/GenBank/DDBJ databases">
        <title>Massive genome expansion in bonnet fungi (Mycena s.s.) driven by repeated elements and novel gene families across ecological guilds.</title>
        <authorList>
            <consortium name="Lawrence Berkeley National Laboratory"/>
            <person name="Harder C.B."/>
            <person name="Miyauchi S."/>
            <person name="Viragh M."/>
            <person name="Kuo A."/>
            <person name="Thoen E."/>
            <person name="Andreopoulos B."/>
            <person name="Lu D."/>
            <person name="Skrede I."/>
            <person name="Drula E."/>
            <person name="Henrissat B."/>
            <person name="Morin E."/>
            <person name="Kohler A."/>
            <person name="Barry K."/>
            <person name="LaButti K."/>
            <person name="Morin E."/>
            <person name="Salamov A."/>
            <person name="Lipzen A."/>
            <person name="Mereny Z."/>
            <person name="Hegedus B."/>
            <person name="Baldrian P."/>
            <person name="Stursova M."/>
            <person name="Weitz H."/>
            <person name="Taylor A."/>
            <person name="Grigoriev I.V."/>
            <person name="Nagy L.G."/>
            <person name="Martin F."/>
            <person name="Kauserud H."/>
        </authorList>
    </citation>
    <scope>NUCLEOTIDE SEQUENCE</scope>
    <source>
        <strain evidence="3">CBHHK173m</strain>
    </source>
</reference>
<dbReference type="EMBL" id="JARJCN010000081">
    <property type="protein sequence ID" value="KAJ7076466.1"/>
    <property type="molecule type" value="Genomic_DNA"/>
</dbReference>
<keyword evidence="2" id="KW-0812">Transmembrane</keyword>
<accession>A0AAD6TV02</accession>
<feature type="compositionally biased region" description="Low complexity" evidence="1">
    <location>
        <begin position="77"/>
        <end position="91"/>
    </location>
</feature>
<organism evidence="3 4">
    <name type="scientific">Mycena belliarum</name>
    <dbReference type="NCBI Taxonomy" id="1033014"/>
    <lineage>
        <taxon>Eukaryota</taxon>
        <taxon>Fungi</taxon>
        <taxon>Dikarya</taxon>
        <taxon>Basidiomycota</taxon>
        <taxon>Agaricomycotina</taxon>
        <taxon>Agaricomycetes</taxon>
        <taxon>Agaricomycetidae</taxon>
        <taxon>Agaricales</taxon>
        <taxon>Marasmiineae</taxon>
        <taxon>Mycenaceae</taxon>
        <taxon>Mycena</taxon>
    </lineage>
</organism>
<comment type="caution">
    <text evidence="3">The sequence shown here is derived from an EMBL/GenBank/DDBJ whole genome shotgun (WGS) entry which is preliminary data.</text>
</comment>
<evidence type="ECO:0000256" key="1">
    <source>
        <dbReference type="SAM" id="MobiDB-lite"/>
    </source>
</evidence>
<proteinExistence type="predicted"/>